<dbReference type="GO" id="GO:0016491">
    <property type="term" value="F:oxidoreductase activity"/>
    <property type="evidence" value="ECO:0007669"/>
    <property type="project" value="UniProtKB-KW"/>
</dbReference>
<dbReference type="PANTHER" id="PTHR43708:SF5">
    <property type="entry name" value="CONSERVED EXPRESSED OXIDOREDUCTASE (EUROFUNG)-RELATED"/>
    <property type="match status" value="1"/>
</dbReference>
<feature type="domain" description="Gfo/Idh/MocA-like oxidoreductase N-terminal" evidence="3">
    <location>
        <begin position="6"/>
        <end position="115"/>
    </location>
</feature>
<gene>
    <name evidence="4" type="ORF">EDC65_1569</name>
</gene>
<dbReference type="AlphaFoldDB" id="A0A3N1M231"/>
<evidence type="ECO:0000313" key="4">
    <source>
        <dbReference type="EMBL" id="ROP99781.1"/>
    </source>
</evidence>
<dbReference type="GO" id="GO:0000166">
    <property type="term" value="F:nucleotide binding"/>
    <property type="evidence" value="ECO:0007669"/>
    <property type="project" value="InterPro"/>
</dbReference>
<dbReference type="PANTHER" id="PTHR43708">
    <property type="entry name" value="CONSERVED EXPRESSED OXIDOREDUCTASE (EUROFUNG)"/>
    <property type="match status" value="1"/>
</dbReference>
<name>A0A3N1M231_9PROT</name>
<dbReference type="InterPro" id="IPR000683">
    <property type="entry name" value="Gfo/Idh/MocA-like_OxRdtase_N"/>
</dbReference>
<dbReference type="OrthoDB" id="9781031at2"/>
<dbReference type="SUPFAM" id="SSF51735">
    <property type="entry name" value="NAD(P)-binding Rossmann-fold domains"/>
    <property type="match status" value="1"/>
</dbReference>
<reference evidence="4 5" key="1">
    <citation type="submission" date="2018-11" db="EMBL/GenBank/DDBJ databases">
        <title>Genomic Encyclopedia of Type Strains, Phase IV (KMG-IV): sequencing the most valuable type-strain genomes for metagenomic binning, comparative biology and taxonomic classification.</title>
        <authorList>
            <person name="Goeker M."/>
        </authorList>
    </citation>
    <scope>NUCLEOTIDE SEQUENCE [LARGE SCALE GENOMIC DNA]</scope>
    <source>
        <strain evidence="4 5">DSM 5900</strain>
    </source>
</reference>
<evidence type="ECO:0000313" key="5">
    <source>
        <dbReference type="Proteomes" id="UP000278222"/>
    </source>
</evidence>
<dbReference type="RefSeq" id="WP_123689131.1">
    <property type="nucleotide sequence ID" value="NZ_AP019700.1"/>
</dbReference>
<evidence type="ECO:0000256" key="2">
    <source>
        <dbReference type="ARBA" id="ARBA00023002"/>
    </source>
</evidence>
<organism evidence="4 5">
    <name type="scientific">Stella humosa</name>
    <dbReference type="NCBI Taxonomy" id="94"/>
    <lineage>
        <taxon>Bacteria</taxon>
        <taxon>Pseudomonadati</taxon>
        <taxon>Pseudomonadota</taxon>
        <taxon>Alphaproteobacteria</taxon>
        <taxon>Rhodospirillales</taxon>
        <taxon>Stellaceae</taxon>
        <taxon>Stella</taxon>
    </lineage>
</organism>
<keyword evidence="2" id="KW-0560">Oxidoreductase</keyword>
<dbReference type="Gene3D" id="3.40.50.720">
    <property type="entry name" value="NAD(P)-binding Rossmann-like Domain"/>
    <property type="match status" value="1"/>
</dbReference>
<dbReference type="EMBL" id="RJKX01000013">
    <property type="protein sequence ID" value="ROP99781.1"/>
    <property type="molecule type" value="Genomic_DNA"/>
</dbReference>
<protein>
    <submittedName>
        <fullName evidence="4">Putative dehydrogenase</fullName>
    </submittedName>
</protein>
<dbReference type="InterPro" id="IPR051317">
    <property type="entry name" value="Gfo/Idh/MocA_oxidoreduct"/>
</dbReference>
<sequence length="322" mass="34106">MTAIGLGFIGYGIMGDRLLRAALDHDPAVLRTVGVWDPSAEAMARLAANFPGVARLHDPAEVIAAADCVYVASPPASHLEHAHAILGAGKAAFLEKPLAVDVGQAERLVAGAAGARAAVNFPFASSLAVAQLAAWLDEGAVGAPQSLRIEVAFARWPRPWQEDAAGWLARRGQGGFTREVVSHFLFLARRRLGPLTLLAHSVEYPGGDKAEEVIAATLTAGEVPVRLSGRVGGTDKADHNRWTLEGDLGAIRLSDWSVAERRQPDGTWREAADAMPNEKARPLVLKRQLDSVAAMAHGRPHPLATLGEALDVQRVVEAILAG</sequence>
<comment type="similarity">
    <text evidence="1">Belongs to the Gfo/Idh/MocA family.</text>
</comment>
<dbReference type="Pfam" id="PF01408">
    <property type="entry name" value="GFO_IDH_MocA"/>
    <property type="match status" value="1"/>
</dbReference>
<accession>A0A3N1M231</accession>
<evidence type="ECO:0000259" key="3">
    <source>
        <dbReference type="Pfam" id="PF01408"/>
    </source>
</evidence>
<keyword evidence="5" id="KW-1185">Reference proteome</keyword>
<evidence type="ECO:0000256" key="1">
    <source>
        <dbReference type="ARBA" id="ARBA00010928"/>
    </source>
</evidence>
<dbReference type="SUPFAM" id="SSF55347">
    <property type="entry name" value="Glyceraldehyde-3-phosphate dehydrogenase-like, C-terminal domain"/>
    <property type="match status" value="1"/>
</dbReference>
<dbReference type="Gene3D" id="3.30.360.10">
    <property type="entry name" value="Dihydrodipicolinate Reductase, domain 2"/>
    <property type="match status" value="1"/>
</dbReference>
<proteinExistence type="inferred from homology"/>
<dbReference type="InterPro" id="IPR036291">
    <property type="entry name" value="NAD(P)-bd_dom_sf"/>
</dbReference>
<comment type="caution">
    <text evidence="4">The sequence shown here is derived from an EMBL/GenBank/DDBJ whole genome shotgun (WGS) entry which is preliminary data.</text>
</comment>
<dbReference type="Proteomes" id="UP000278222">
    <property type="component" value="Unassembled WGS sequence"/>
</dbReference>